<sequence>MRPRLLLTQVRHTRTAPVRDDFTYAGCAWLVEPSTSHEMPWWQRPFVTFGVADHLGDPRACWHDNVVRFAETQGLDLDGCRVLALTGARSLGHAFDPLTIYWCWDRDDALVAVIAEVRNTYGERHAYLVRPDSRGRASAEKALYVSPFNDVSGHYAMSVPPPTAAGVDIRITLHRDGHPPFVTSWRGRPARPRDAPRVLLRLPLAPHVVTLRIRLRGVRLWLRRVPVQPRPAHHRQEAV</sequence>
<reference evidence="2" key="1">
    <citation type="submission" date="2015-03" db="EMBL/GenBank/DDBJ databases">
        <title>Luteipulveratus halotolerans sp. nov., a novel actinobacterium (Dermacoccaceae) from Sarawak, Malaysia.</title>
        <authorList>
            <person name="Juboi H."/>
            <person name="Basik A."/>
            <person name="Shamsul S.S."/>
            <person name="Arnold P."/>
            <person name="Schmitt E.K."/>
            <person name="Sanglier J.-J."/>
            <person name="Yeo T."/>
        </authorList>
    </citation>
    <scope>NUCLEOTIDE SEQUENCE [LARGE SCALE GENOMIC DNA]</scope>
    <source>
        <strain evidence="2">C296001</strain>
    </source>
</reference>
<dbReference type="STRING" id="1631356.VV01_06110"/>
<proteinExistence type="predicted"/>
<organism evidence="1 2">
    <name type="scientific">Luteipulveratus halotolerans</name>
    <dbReference type="NCBI Taxonomy" id="1631356"/>
    <lineage>
        <taxon>Bacteria</taxon>
        <taxon>Bacillati</taxon>
        <taxon>Actinomycetota</taxon>
        <taxon>Actinomycetes</taxon>
        <taxon>Micrococcales</taxon>
        <taxon>Dermacoccaceae</taxon>
        <taxon>Luteipulveratus</taxon>
    </lineage>
</organism>
<gene>
    <name evidence="1" type="ORF">VV01_06110</name>
</gene>
<dbReference type="OrthoDB" id="9778801at2"/>
<name>A0A0L6CH25_9MICO</name>
<evidence type="ECO:0000313" key="2">
    <source>
        <dbReference type="Proteomes" id="UP000037397"/>
    </source>
</evidence>
<dbReference type="InterPro" id="IPR010775">
    <property type="entry name" value="DUF1365"/>
</dbReference>
<evidence type="ECO:0000313" key="1">
    <source>
        <dbReference type="EMBL" id="KNX36818.1"/>
    </source>
</evidence>
<evidence type="ECO:0008006" key="3">
    <source>
        <dbReference type="Google" id="ProtNLM"/>
    </source>
</evidence>
<dbReference type="Pfam" id="PF07103">
    <property type="entry name" value="DUF1365"/>
    <property type="match status" value="1"/>
</dbReference>
<accession>A0A0L6CH25</accession>
<dbReference type="PANTHER" id="PTHR33973">
    <property type="entry name" value="OS07G0153300 PROTEIN"/>
    <property type="match status" value="1"/>
</dbReference>
<keyword evidence="2" id="KW-1185">Reference proteome</keyword>
<comment type="caution">
    <text evidence="1">The sequence shown here is derived from an EMBL/GenBank/DDBJ whole genome shotgun (WGS) entry which is preliminary data.</text>
</comment>
<protein>
    <recommendedName>
        <fullName evidence="3">DUF1365 domain-containing protein</fullName>
    </recommendedName>
</protein>
<dbReference type="EMBL" id="LAIR01000002">
    <property type="protein sequence ID" value="KNX36818.1"/>
    <property type="molecule type" value="Genomic_DNA"/>
</dbReference>
<dbReference type="AlphaFoldDB" id="A0A0L6CH25"/>
<dbReference type="PANTHER" id="PTHR33973:SF4">
    <property type="entry name" value="OS07G0153300 PROTEIN"/>
    <property type="match status" value="1"/>
</dbReference>
<dbReference type="Proteomes" id="UP000037397">
    <property type="component" value="Unassembled WGS sequence"/>
</dbReference>